<name>A0ABP9QY13_9PSEU</name>
<reference evidence="2" key="1">
    <citation type="journal article" date="2019" name="Int. J. Syst. Evol. Microbiol.">
        <title>The Global Catalogue of Microorganisms (GCM) 10K type strain sequencing project: providing services to taxonomists for standard genome sequencing and annotation.</title>
        <authorList>
            <consortium name="The Broad Institute Genomics Platform"/>
            <consortium name="The Broad Institute Genome Sequencing Center for Infectious Disease"/>
            <person name="Wu L."/>
            <person name="Ma J."/>
        </authorList>
    </citation>
    <scope>NUCLEOTIDE SEQUENCE [LARGE SCALE GENOMIC DNA]</scope>
    <source>
        <strain evidence="2">JCM 18054</strain>
    </source>
</reference>
<accession>A0ABP9QY13</accession>
<keyword evidence="2" id="KW-1185">Reference proteome</keyword>
<gene>
    <name evidence="1" type="ORF">GCM10023214_46040</name>
</gene>
<protein>
    <submittedName>
        <fullName evidence="1">Uncharacterized protein</fullName>
    </submittedName>
</protein>
<comment type="caution">
    <text evidence="1">The sequence shown here is derived from an EMBL/GenBank/DDBJ whole genome shotgun (WGS) entry which is preliminary data.</text>
</comment>
<organism evidence="1 2">
    <name type="scientific">Amycolatopsis dongchuanensis</name>
    <dbReference type="NCBI Taxonomy" id="1070866"/>
    <lineage>
        <taxon>Bacteria</taxon>
        <taxon>Bacillati</taxon>
        <taxon>Actinomycetota</taxon>
        <taxon>Actinomycetes</taxon>
        <taxon>Pseudonocardiales</taxon>
        <taxon>Pseudonocardiaceae</taxon>
        <taxon>Amycolatopsis</taxon>
    </lineage>
</organism>
<proteinExistence type="predicted"/>
<evidence type="ECO:0000313" key="2">
    <source>
        <dbReference type="Proteomes" id="UP001500192"/>
    </source>
</evidence>
<dbReference type="RefSeq" id="WP_346054868.1">
    <property type="nucleotide sequence ID" value="NZ_BAABIB010000085.1"/>
</dbReference>
<dbReference type="EMBL" id="BAABIB010000085">
    <property type="protein sequence ID" value="GAA5169226.1"/>
    <property type="molecule type" value="Genomic_DNA"/>
</dbReference>
<dbReference type="Proteomes" id="UP001500192">
    <property type="component" value="Unassembled WGS sequence"/>
</dbReference>
<sequence length="82" mass="9310">MQTDLATAHLVGRDYEHAAALGRDAVRTAAQVSSTRTLDRLRTLQRQVRPLRASSRHLGELDERITDLLTRNRARRDEDSTT</sequence>
<evidence type="ECO:0000313" key="1">
    <source>
        <dbReference type="EMBL" id="GAA5169226.1"/>
    </source>
</evidence>